<accession>A0A1H6H0W3</accession>
<evidence type="ECO:0000313" key="2">
    <source>
        <dbReference type="Proteomes" id="UP000198561"/>
    </source>
</evidence>
<dbReference type="AlphaFoldDB" id="A0A1H6H0W3"/>
<sequence length="76" mass="8956">MTIFERVIKAKFIYFYEKNKIILLSFKTSAVPDLASIEEYLTNFNSKIAFIMLINASIYQKFTTYFKSSYVRDISS</sequence>
<dbReference type="Proteomes" id="UP000198561">
    <property type="component" value="Unassembled WGS sequence"/>
</dbReference>
<evidence type="ECO:0000313" key="1">
    <source>
        <dbReference type="EMBL" id="SEH29349.1"/>
    </source>
</evidence>
<proteinExistence type="predicted"/>
<dbReference type="EMBL" id="FNWQ01000001">
    <property type="protein sequence ID" value="SEH29349.1"/>
    <property type="molecule type" value="Genomic_DNA"/>
</dbReference>
<dbReference type="STRING" id="680127.SAMN05421593_0981"/>
<protein>
    <submittedName>
        <fullName evidence="1">Uncharacterized protein</fullName>
    </submittedName>
</protein>
<name>A0A1H6H0W3_CHRCI</name>
<reference evidence="1 2" key="1">
    <citation type="submission" date="2016-10" db="EMBL/GenBank/DDBJ databases">
        <authorList>
            <person name="de Groot N.N."/>
        </authorList>
    </citation>
    <scope>NUCLEOTIDE SEQUENCE [LARGE SCALE GENOMIC DNA]</scope>
    <source>
        <strain evidence="1 2">DSM 23031</strain>
    </source>
</reference>
<gene>
    <name evidence="1" type="ORF">SAMN05421593_0981</name>
</gene>
<organism evidence="1 2">
    <name type="scientific">Chryseobacterium culicis</name>
    <dbReference type="NCBI Taxonomy" id="680127"/>
    <lineage>
        <taxon>Bacteria</taxon>
        <taxon>Pseudomonadati</taxon>
        <taxon>Bacteroidota</taxon>
        <taxon>Flavobacteriia</taxon>
        <taxon>Flavobacteriales</taxon>
        <taxon>Weeksellaceae</taxon>
        <taxon>Chryseobacterium group</taxon>
        <taxon>Chryseobacterium</taxon>
    </lineage>
</organism>